<comment type="catalytic activity">
    <reaction evidence="10">
        <text>5-aminomethyl-2-thiouridine(34) in tRNA + S-adenosyl-L-methionine = 5-methylaminomethyl-2-thiouridine(34) in tRNA + S-adenosyl-L-homocysteine + H(+)</text>
        <dbReference type="Rhea" id="RHEA:19569"/>
        <dbReference type="Rhea" id="RHEA-COMP:10195"/>
        <dbReference type="Rhea" id="RHEA-COMP:10197"/>
        <dbReference type="ChEBI" id="CHEBI:15378"/>
        <dbReference type="ChEBI" id="CHEBI:57856"/>
        <dbReference type="ChEBI" id="CHEBI:59789"/>
        <dbReference type="ChEBI" id="CHEBI:74454"/>
        <dbReference type="ChEBI" id="CHEBI:74455"/>
        <dbReference type="EC" id="2.1.1.61"/>
    </reaction>
</comment>
<evidence type="ECO:0000259" key="12">
    <source>
        <dbReference type="Pfam" id="PF05430"/>
    </source>
</evidence>
<keyword evidence="6 10" id="KW-0819">tRNA processing</keyword>
<evidence type="ECO:0000256" key="2">
    <source>
        <dbReference type="ARBA" id="ARBA00022603"/>
    </source>
</evidence>
<dbReference type="FunFam" id="3.40.50.150:FF:000107">
    <property type="entry name" value="tRNA 5-methylaminomethyl-2-thiouridine biosynthesis bifunctional protein MnmC"/>
    <property type="match status" value="1"/>
</dbReference>
<evidence type="ECO:0000256" key="9">
    <source>
        <dbReference type="ARBA" id="ARBA00023268"/>
    </source>
</evidence>
<dbReference type="GO" id="GO:0050660">
    <property type="term" value="F:flavin adenine dinucleotide binding"/>
    <property type="evidence" value="ECO:0007669"/>
    <property type="project" value="UniProtKB-UniRule"/>
</dbReference>
<evidence type="ECO:0000256" key="8">
    <source>
        <dbReference type="ARBA" id="ARBA00023002"/>
    </source>
</evidence>
<dbReference type="NCBIfam" id="NF002482">
    <property type="entry name" value="PRK01747.1-3"/>
    <property type="match status" value="1"/>
</dbReference>
<dbReference type="Gene3D" id="3.40.50.150">
    <property type="entry name" value="Vaccinia Virus protein VP39"/>
    <property type="match status" value="1"/>
</dbReference>
<dbReference type="Gene3D" id="3.30.9.10">
    <property type="entry name" value="D-Amino Acid Oxidase, subunit A, domain 2"/>
    <property type="match status" value="1"/>
</dbReference>
<dbReference type="eggNOG" id="COG0665">
    <property type="taxonomic scope" value="Bacteria"/>
</dbReference>
<keyword evidence="2 10" id="KW-0489">Methyltransferase</keyword>
<comment type="similarity">
    <text evidence="10">In the C-terminal section; belongs to the DAO family.</text>
</comment>
<dbReference type="InterPro" id="IPR036188">
    <property type="entry name" value="FAD/NAD-bd_sf"/>
</dbReference>
<keyword evidence="8 10" id="KW-0560">Oxidoreductase</keyword>
<comment type="subcellular location">
    <subcellularLocation>
        <location evidence="10">Cytoplasm</location>
    </subcellularLocation>
</comment>
<feature type="region of interest" description="FAD-dependent cmnm(5)s(2)U34 oxidoreductase" evidence="10">
    <location>
        <begin position="270"/>
        <end position="690"/>
    </location>
</feature>
<evidence type="ECO:0000256" key="5">
    <source>
        <dbReference type="ARBA" id="ARBA00022691"/>
    </source>
</evidence>
<comment type="similarity">
    <text evidence="10">In the N-terminal section; belongs to the methyltransferase superfamily. tRNA (mnm(5)s(2)U34)-methyltransferase family.</text>
</comment>
<feature type="domain" description="MnmC-like methyltransferase" evidence="12">
    <location>
        <begin position="119"/>
        <end position="243"/>
    </location>
</feature>
<accession>A0A0T9MCK0</accession>
<dbReference type="Pfam" id="PF05430">
    <property type="entry name" value="Methyltransf_30"/>
    <property type="match status" value="1"/>
</dbReference>
<evidence type="ECO:0000256" key="1">
    <source>
        <dbReference type="ARBA" id="ARBA00022490"/>
    </source>
</evidence>
<dbReference type="GO" id="GO:0002098">
    <property type="term" value="P:tRNA wobble uridine modification"/>
    <property type="evidence" value="ECO:0007669"/>
    <property type="project" value="TreeGrafter"/>
</dbReference>
<keyword evidence="4 10" id="KW-0808">Transferase</keyword>
<name>A0A0T9MCK0_YERIN</name>
<comment type="cofactor">
    <cofactor evidence="10">
        <name>FAD</name>
        <dbReference type="ChEBI" id="CHEBI:57692"/>
    </cofactor>
</comment>
<dbReference type="SUPFAM" id="SSF51905">
    <property type="entry name" value="FAD/NAD(P)-binding domain"/>
    <property type="match status" value="1"/>
</dbReference>
<dbReference type="eggNOG" id="COG4121">
    <property type="taxonomic scope" value="Bacteria"/>
</dbReference>
<dbReference type="InterPro" id="IPR006076">
    <property type="entry name" value="FAD-dep_OxRdtase"/>
</dbReference>
<dbReference type="GO" id="GO:0004808">
    <property type="term" value="F:tRNA (5-methylaminomethyl-2-thiouridylate)(34)-methyltransferase activity"/>
    <property type="evidence" value="ECO:0007669"/>
    <property type="project" value="UniProtKB-EC"/>
</dbReference>
<dbReference type="InterPro" id="IPR023032">
    <property type="entry name" value="tRNA_MAMT_biosynth_bifunc_MnmC"/>
</dbReference>
<reference evidence="13 14" key="1">
    <citation type="submission" date="2015-03" db="EMBL/GenBank/DDBJ databases">
        <authorList>
            <person name="Murphy D."/>
        </authorList>
    </citation>
    <scope>NUCLEOTIDE SEQUENCE [LARGE SCALE GENOMIC DNA]</scope>
    <source>
        <strain evidence="13 14">BR165/97</strain>
    </source>
</reference>
<dbReference type="EMBL" id="CPZJ01000010">
    <property type="protein sequence ID" value="CNF96324.1"/>
    <property type="molecule type" value="Genomic_DNA"/>
</dbReference>
<evidence type="ECO:0000313" key="14">
    <source>
        <dbReference type="Proteomes" id="UP000038750"/>
    </source>
</evidence>
<dbReference type="OrthoDB" id="9786494at2"/>
<dbReference type="STRING" id="631.CH53_429"/>
<sequence length="690" mass="76720">MSQPPIQTATLSWNEQGTPVSEQFGDIYFSNEDGLEETHYVFLKGNGFPERFVQHPRDNCIFAETGFGTGLNFLTLWRDFAQFKQQHASAKLQRLHYISFEKYPLQVADLAAAHGRWPELAFFAEQLRAHWPLPLAGCHRILLAQGSITLDLWFGDVNTLLPQLDASLNNQVDAWFLDGFAPAKNPDMWNDMLFNAMARMARPGGTFATFTAAGFVRRGLQQAGFDVAKVTGFGQKREMLTGRLPQSIESPATPWYHRPAAAHCDDIAIIGGGIVSALTALALLRRGAKVTLYCADTQPAQGASGNRQGALYPLLNGKDDALETFFTSAFTFARRQYDQLLAQGVSFDHQWCGVSQLAFDEKSRGKIDKMLQISWPVQFAEAMSREQLSALAGLDCAHDGIHYPAGGWLCPSDLTTALVMLAQQKGMTCHYQHELRQLEYVDGQWQLSFQQLSTQPIDTQQPRVAKQHATVVLATGHRLAEWQQTQHLPLSAVRGQVSHIPTTSVLSQLQQVLCYDGYLTPVNPANQHHCIGASYQRGDIATDFRADEQQENRDRLLRCLPQVKWPHQVDISDNQARCGVRCAIRDHLPMVGAVPDYAATLAQYQDLPRKIQRGDEIAPAPVWPELFMVGALGSRGLCSAPLVAEILAAQMFGEPQPLDAPTLAALNPNRFWIRKLLKGRPVQQRVATLS</sequence>
<dbReference type="GO" id="GO:0016645">
    <property type="term" value="F:oxidoreductase activity, acting on the CH-NH group of donors"/>
    <property type="evidence" value="ECO:0007669"/>
    <property type="project" value="InterPro"/>
</dbReference>
<keyword evidence="9 10" id="KW-0511">Multifunctional enzyme</keyword>
<dbReference type="EC" id="1.5.-.-" evidence="10"/>
<proteinExistence type="inferred from homology"/>
<dbReference type="InterPro" id="IPR017610">
    <property type="entry name" value="tRNA_S-uridine_synth_MnmC_C"/>
</dbReference>
<dbReference type="InterPro" id="IPR047785">
    <property type="entry name" value="tRNA_MNMC2"/>
</dbReference>
<keyword evidence="3 10" id="KW-0285">Flavoprotein</keyword>
<dbReference type="NCBIfam" id="TIGR03197">
    <property type="entry name" value="MnmC_Cterm"/>
    <property type="match status" value="1"/>
</dbReference>
<dbReference type="RefSeq" id="WP_050073755.1">
    <property type="nucleotide sequence ID" value="NZ_CPZJ01000010.1"/>
</dbReference>
<evidence type="ECO:0000259" key="11">
    <source>
        <dbReference type="Pfam" id="PF01266"/>
    </source>
</evidence>
<dbReference type="NCBIfam" id="NF033855">
    <property type="entry name" value="tRNA_MNMC2"/>
    <property type="match status" value="1"/>
</dbReference>
<keyword evidence="1 10" id="KW-0963">Cytoplasm</keyword>
<dbReference type="EC" id="2.1.1.61" evidence="10"/>
<organism evidence="13 14">
    <name type="scientific">Yersinia intermedia</name>
    <dbReference type="NCBI Taxonomy" id="631"/>
    <lineage>
        <taxon>Bacteria</taxon>
        <taxon>Pseudomonadati</taxon>
        <taxon>Pseudomonadota</taxon>
        <taxon>Gammaproteobacteria</taxon>
        <taxon>Enterobacterales</taxon>
        <taxon>Yersiniaceae</taxon>
        <taxon>Yersinia</taxon>
    </lineage>
</organism>
<dbReference type="PANTHER" id="PTHR13847">
    <property type="entry name" value="SARCOSINE DEHYDROGENASE-RELATED"/>
    <property type="match status" value="1"/>
</dbReference>
<protein>
    <recommendedName>
        <fullName evidence="10">tRNA 5-methylaminomethyl-2-thiouridine biosynthesis bifunctional protein MnmC</fullName>
        <shortName evidence="10">tRNA mnm(5)s(2)U biosynthesis bifunctional protein</shortName>
    </recommendedName>
    <domain>
        <recommendedName>
            <fullName evidence="10">tRNA (mnm(5)s(2)U34)-methyltransferase</fullName>
            <ecNumber evidence="10">2.1.1.61</ecNumber>
        </recommendedName>
    </domain>
    <domain>
        <recommendedName>
            <fullName evidence="10">FAD-dependent cmnm(5)s(2)U34 oxidoreductase</fullName>
            <ecNumber evidence="10">1.5.-.-</ecNumber>
        </recommendedName>
    </domain>
</protein>
<dbReference type="Proteomes" id="UP000038750">
    <property type="component" value="Unassembled WGS sequence"/>
</dbReference>
<keyword evidence="5 10" id="KW-0949">S-adenosyl-L-methionine</keyword>
<evidence type="ECO:0000256" key="10">
    <source>
        <dbReference type="HAMAP-Rule" id="MF_01102"/>
    </source>
</evidence>
<evidence type="ECO:0000256" key="4">
    <source>
        <dbReference type="ARBA" id="ARBA00022679"/>
    </source>
</evidence>
<feature type="region of interest" description="tRNA (mnm(5)s(2)U34)-methyltransferase" evidence="10">
    <location>
        <begin position="1"/>
        <end position="245"/>
    </location>
</feature>
<dbReference type="NCBIfam" id="NF002481">
    <property type="entry name" value="PRK01747.1-2"/>
    <property type="match status" value="1"/>
</dbReference>
<evidence type="ECO:0000313" key="13">
    <source>
        <dbReference type="EMBL" id="CNF96324.1"/>
    </source>
</evidence>
<dbReference type="PANTHER" id="PTHR13847:SF283">
    <property type="entry name" value="TRNA 5-METHYLAMINOMETHYL-2-THIOURIDINE BIOSYNTHESIS BIFUNCTIONAL PROTEIN MNMC"/>
    <property type="match status" value="1"/>
</dbReference>
<dbReference type="InterPro" id="IPR008471">
    <property type="entry name" value="MnmC-like_methylTransf"/>
</dbReference>
<gene>
    <name evidence="10 13" type="primary">mnmC</name>
    <name evidence="13" type="ORF">ERS008530_02573</name>
</gene>
<evidence type="ECO:0000256" key="3">
    <source>
        <dbReference type="ARBA" id="ARBA00022630"/>
    </source>
</evidence>
<evidence type="ECO:0000256" key="7">
    <source>
        <dbReference type="ARBA" id="ARBA00022827"/>
    </source>
</evidence>
<comment type="function">
    <text evidence="10">Catalyzes the last two steps in the biosynthesis of 5-methylaminomethyl-2-thiouridine (mnm(5)s(2)U) at the wobble position (U34) in tRNA. Catalyzes the FAD-dependent demodification of cmnm(5)s(2)U34 to nm(5)s(2)U34, followed by the transfer of a methyl group from S-adenosyl-L-methionine to nm(5)s(2)U34, to form mnm(5)s(2)U34.</text>
</comment>
<dbReference type="GO" id="GO:0032259">
    <property type="term" value="P:methylation"/>
    <property type="evidence" value="ECO:0007669"/>
    <property type="project" value="UniProtKB-KW"/>
</dbReference>
<evidence type="ECO:0000256" key="6">
    <source>
        <dbReference type="ARBA" id="ARBA00022694"/>
    </source>
</evidence>
<dbReference type="AlphaFoldDB" id="A0A0T9MCK0"/>
<dbReference type="Gene3D" id="3.50.50.60">
    <property type="entry name" value="FAD/NAD(P)-binding domain"/>
    <property type="match status" value="1"/>
</dbReference>
<dbReference type="Pfam" id="PF01266">
    <property type="entry name" value="DAO"/>
    <property type="match status" value="1"/>
</dbReference>
<dbReference type="InterPro" id="IPR029063">
    <property type="entry name" value="SAM-dependent_MTases_sf"/>
</dbReference>
<dbReference type="NCBIfam" id="NF002484">
    <property type="entry name" value="PRK01747.1-5"/>
    <property type="match status" value="1"/>
</dbReference>
<feature type="domain" description="FAD dependent oxidoreductase" evidence="11">
    <location>
        <begin position="266"/>
        <end position="649"/>
    </location>
</feature>
<dbReference type="GO" id="GO:0005737">
    <property type="term" value="C:cytoplasm"/>
    <property type="evidence" value="ECO:0007669"/>
    <property type="project" value="UniProtKB-SubCell"/>
</dbReference>
<dbReference type="HAMAP" id="MF_01102">
    <property type="entry name" value="MnmC"/>
    <property type="match status" value="1"/>
</dbReference>
<keyword evidence="7 10" id="KW-0274">FAD</keyword>